<dbReference type="FunFam" id="2.40.240.10:FF:000007">
    <property type="entry name" value="Glutamine--tRNA ligase"/>
    <property type="match status" value="1"/>
</dbReference>
<comment type="similarity">
    <text evidence="1 10">Belongs to the class-I aminoacyl-tRNA synthetase family.</text>
</comment>
<dbReference type="Gene3D" id="2.40.240.10">
    <property type="entry name" value="Ribosomal Protein L25, Chain P"/>
    <property type="match status" value="2"/>
</dbReference>
<dbReference type="RefSeq" id="XP_004996860.1">
    <property type="nucleotide sequence ID" value="XM_004996803.1"/>
</dbReference>
<feature type="domain" description="Glutaminyl-tRNA synthetase class Ib non-specific RNA-binding" evidence="14">
    <location>
        <begin position="173"/>
        <end position="255"/>
    </location>
</feature>
<dbReference type="Gene3D" id="1.10.10.2420">
    <property type="match status" value="1"/>
</dbReference>
<dbReference type="FunFam" id="1.10.10.2420:FF:000001">
    <property type="entry name" value="Glutamine--tRNA ligase cytoplasmic"/>
    <property type="match status" value="1"/>
</dbReference>
<evidence type="ECO:0000259" key="16">
    <source>
        <dbReference type="Pfam" id="PF20974"/>
    </source>
</evidence>
<evidence type="ECO:0000256" key="3">
    <source>
        <dbReference type="ARBA" id="ARBA00022598"/>
    </source>
</evidence>
<dbReference type="Pfam" id="PF03950">
    <property type="entry name" value="tRNA-synt_1c_C"/>
    <property type="match status" value="1"/>
</dbReference>
<dbReference type="InterPro" id="IPR042558">
    <property type="entry name" value="Gln-tRNA-synth_Ib_RNA-bd_N_1"/>
</dbReference>
<dbReference type="CDD" id="cd00807">
    <property type="entry name" value="GlnRS_core"/>
    <property type="match status" value="1"/>
</dbReference>
<sequence>MVQEHNEYNDIMTSVADKLKKFGLNDSKVVEVEKNKVTTNALLSFLEKYGKDELDSGHATLLFTLASLLPKSKFMTEEYINKLYDAITNNQITMRPQLDAALAFFRGCRGDMSGFESACGIGITVTAEDITAAVKKVIDDNLPELKKQRYRFPIGKLMGGVRALQPWADQKAVKAEVDAQVLAVLGPKTEEDMKKPVKTKVKDKKPKAEKKKKDELADTPEEVTFKGAAAKFHSVGENDQTDGYVLTPNTVRLLKEHYDAVGGKVHTRFPPEPNGILHIGHAKAITFNFAYARDRGGNCYLRYDDTNPEAEDEEFFRGILRDVTWLGHTPFKITHSSDYFDELYAAAVELIKRDKAYVCHQQAEELKGYADRKESPWRDRPISESLQLFEDMRRGLIDEGKATLRMKHIMEDGKIDPVAYRIKFTPHPRTGDKWCIYPTYDFTHCLCDSLENITHSLCTKEFQNRRSSYYWLCNALDWYCPVQWEYGRLNLSYALVSKRKIGKLIASGIVRGWDDPRLFTLAALRRRGFPPAAITDFCNKVGVTESQSLTHPALLEACVRDLLNKTARRVMAVLDPIKVTIEGDCVPSEVAMQNNPLDEAAGTHTVHMCNVVYIDRDDFSENPPKGYKRLTPEQPVGLKGAGLVLSLKSVKKDTDGNVTELVVSAEPATKENKPKAFIHWVSSASPDVEPRRAQVLVFHQLFKTENPQEGGNMMKNVNENSLDVFDAMIDEGVNNLTPGTVYQFERIGYFAVDTETKKDQIVFNRTVALREDSGKKKTK</sequence>
<dbReference type="InterPro" id="IPR050132">
    <property type="entry name" value="Gln/Glu-tRNA_Ligase"/>
</dbReference>
<evidence type="ECO:0000259" key="12">
    <source>
        <dbReference type="Pfam" id="PF00749"/>
    </source>
</evidence>
<evidence type="ECO:0000256" key="8">
    <source>
        <dbReference type="ARBA" id="ARBA00030466"/>
    </source>
</evidence>
<evidence type="ECO:0000256" key="7">
    <source>
        <dbReference type="ARBA" id="ARBA00023146"/>
    </source>
</evidence>
<dbReference type="SUPFAM" id="SSF50715">
    <property type="entry name" value="Ribosomal protein L25-like"/>
    <property type="match status" value="1"/>
</dbReference>
<reference evidence="17" key="1">
    <citation type="submission" date="2009-08" db="EMBL/GenBank/DDBJ databases">
        <title>Annotation of Salpingoeca rosetta.</title>
        <authorList>
            <consortium name="The Broad Institute Genome Sequencing Platform"/>
            <person name="Russ C."/>
            <person name="Cuomo C."/>
            <person name="Burger G."/>
            <person name="Gray M.W."/>
            <person name="Holland P.W.H."/>
            <person name="King N."/>
            <person name="Lang F.B.F."/>
            <person name="Roger A.J."/>
            <person name="Ruiz-Trillo I."/>
            <person name="Young S.K."/>
            <person name="Zeng Q."/>
            <person name="Gargeya S."/>
            <person name="Alvarado L."/>
            <person name="Berlin A."/>
            <person name="Chapman S.B."/>
            <person name="Chen Z."/>
            <person name="Freedman E."/>
            <person name="Gellesch M."/>
            <person name="Goldberg J."/>
            <person name="Griggs A."/>
            <person name="Gujja S."/>
            <person name="Heilman E."/>
            <person name="Heiman D."/>
            <person name="Howarth C."/>
            <person name="Mehta T."/>
            <person name="Neiman D."/>
            <person name="Pearson M."/>
            <person name="Roberts A."/>
            <person name="Saif S."/>
            <person name="Shea T."/>
            <person name="Shenoy N."/>
            <person name="Sisk P."/>
            <person name="Stolte C."/>
            <person name="Sykes S."/>
            <person name="White J."/>
            <person name="Yandava C."/>
            <person name="Haas B."/>
            <person name="Nusbaum C."/>
            <person name="Birren B."/>
        </authorList>
    </citation>
    <scope>NUCLEOTIDE SEQUENCE</scope>
    <source>
        <strain evidence="17">ATCC 50818</strain>
    </source>
</reference>
<proteinExistence type="inferred from homology"/>
<dbReference type="GO" id="GO:0017101">
    <property type="term" value="C:aminoacyl-tRNA synthetase multienzyme complex"/>
    <property type="evidence" value="ECO:0007669"/>
    <property type="project" value="TreeGrafter"/>
</dbReference>
<dbReference type="InterPro" id="IPR020059">
    <property type="entry name" value="Glu/Gln-tRNA-synth_Ib_codon-bd"/>
</dbReference>
<dbReference type="FunCoup" id="F2U204">
    <property type="interactions" value="1483"/>
</dbReference>
<dbReference type="Proteomes" id="UP000007799">
    <property type="component" value="Unassembled WGS sequence"/>
</dbReference>
<dbReference type="Pfam" id="PF04557">
    <property type="entry name" value="tRNA_synt_1c_R2"/>
    <property type="match status" value="1"/>
</dbReference>
<dbReference type="InterPro" id="IPR042559">
    <property type="entry name" value="Gln-tRNA-synth_Ib_RNA-bd_N_2"/>
</dbReference>
<evidence type="ECO:0000256" key="10">
    <source>
        <dbReference type="RuleBase" id="RU363037"/>
    </source>
</evidence>
<dbReference type="NCBIfam" id="TIGR00440">
    <property type="entry name" value="glnS"/>
    <property type="match status" value="1"/>
</dbReference>
<dbReference type="GO" id="GO:0005524">
    <property type="term" value="F:ATP binding"/>
    <property type="evidence" value="ECO:0007669"/>
    <property type="project" value="UniProtKB-KW"/>
</dbReference>
<dbReference type="Pfam" id="PF00749">
    <property type="entry name" value="tRNA-synt_1c"/>
    <property type="match status" value="1"/>
</dbReference>
<dbReference type="PROSITE" id="PS00178">
    <property type="entry name" value="AA_TRNA_LIGASE_I"/>
    <property type="match status" value="1"/>
</dbReference>
<evidence type="ECO:0000256" key="2">
    <source>
        <dbReference type="ARBA" id="ARBA00012836"/>
    </source>
</evidence>
<keyword evidence="3 10" id="KW-0436">Ligase</keyword>
<evidence type="ECO:0000256" key="1">
    <source>
        <dbReference type="ARBA" id="ARBA00005594"/>
    </source>
</evidence>
<dbReference type="Pfam" id="PF20974">
    <property type="entry name" value="tRNA-synt_1c_C2"/>
    <property type="match status" value="1"/>
</dbReference>
<dbReference type="OMA" id="FAWRIMG"/>
<dbReference type="PRINTS" id="PR00987">
    <property type="entry name" value="TRNASYNTHGLU"/>
</dbReference>
<dbReference type="eggNOG" id="KOG1148">
    <property type="taxonomic scope" value="Eukaryota"/>
</dbReference>
<dbReference type="PANTHER" id="PTHR43097">
    <property type="entry name" value="GLUTAMINE-TRNA LIGASE"/>
    <property type="match status" value="1"/>
</dbReference>
<evidence type="ECO:0000259" key="14">
    <source>
        <dbReference type="Pfam" id="PF04557"/>
    </source>
</evidence>
<evidence type="ECO:0000313" key="17">
    <source>
        <dbReference type="EMBL" id="EGD81656.1"/>
    </source>
</evidence>
<evidence type="ECO:0000256" key="6">
    <source>
        <dbReference type="ARBA" id="ARBA00022917"/>
    </source>
</evidence>
<keyword evidence="7 10" id="KW-0030">Aminoacyl-tRNA synthetase</keyword>
<feature type="region of interest" description="Disordered" evidence="11">
    <location>
        <begin position="194"/>
        <end position="219"/>
    </location>
</feature>
<dbReference type="InterPro" id="IPR004514">
    <property type="entry name" value="Gln-tRNA-synth"/>
</dbReference>
<keyword evidence="6 10" id="KW-0648">Protein biosynthesis</keyword>
<feature type="domain" description="Glutaminyl-tRNA synthetase class Ib non-specific RNA-binding" evidence="15">
    <location>
        <begin position="15"/>
        <end position="170"/>
    </location>
</feature>
<dbReference type="InterPro" id="IPR020058">
    <property type="entry name" value="Glu/Gln-tRNA-synth_Ib_cat-dom"/>
</dbReference>
<dbReference type="KEGG" id="sre:PTSG_02371"/>
<dbReference type="GO" id="GO:0004819">
    <property type="term" value="F:glutamine-tRNA ligase activity"/>
    <property type="evidence" value="ECO:0007669"/>
    <property type="project" value="UniProtKB-EC"/>
</dbReference>
<comment type="catalytic activity">
    <reaction evidence="9">
        <text>tRNA(Gln) + L-glutamine + ATP = L-glutaminyl-tRNA(Gln) + AMP + diphosphate</text>
        <dbReference type="Rhea" id="RHEA:20121"/>
        <dbReference type="Rhea" id="RHEA-COMP:9662"/>
        <dbReference type="Rhea" id="RHEA-COMP:9681"/>
        <dbReference type="ChEBI" id="CHEBI:30616"/>
        <dbReference type="ChEBI" id="CHEBI:33019"/>
        <dbReference type="ChEBI" id="CHEBI:58359"/>
        <dbReference type="ChEBI" id="CHEBI:78442"/>
        <dbReference type="ChEBI" id="CHEBI:78521"/>
        <dbReference type="ChEBI" id="CHEBI:456215"/>
        <dbReference type="EC" id="6.1.1.18"/>
    </reaction>
</comment>
<feature type="domain" description="Glutamyl/glutaminyl-tRNA synthetase class Ib anti-codon binding" evidence="13">
    <location>
        <begin position="567"/>
        <end position="664"/>
    </location>
</feature>
<dbReference type="InterPro" id="IPR049437">
    <property type="entry name" value="tRNA-synt_1c_C2"/>
</dbReference>
<keyword evidence="18" id="KW-1185">Reference proteome</keyword>
<dbReference type="FunFam" id="3.40.50.620:FF:000037">
    <property type="entry name" value="Glutamine--tRNA ligase cytoplasmic"/>
    <property type="match status" value="1"/>
</dbReference>
<dbReference type="EC" id="6.1.1.18" evidence="2"/>
<name>F2U204_SALR5</name>
<evidence type="ECO:0000256" key="4">
    <source>
        <dbReference type="ARBA" id="ARBA00022741"/>
    </source>
</evidence>
<organism evidence="17 18">
    <name type="scientific">Salpingoeca rosetta (strain ATCC 50818 / BSB-021)</name>
    <dbReference type="NCBI Taxonomy" id="946362"/>
    <lineage>
        <taxon>Eukaryota</taxon>
        <taxon>Choanoflagellata</taxon>
        <taxon>Craspedida</taxon>
        <taxon>Salpingoecidae</taxon>
        <taxon>Salpingoeca</taxon>
    </lineage>
</organism>
<feature type="domain" description="tRNA synthetases class I (E and Q) anti-codon binding" evidence="16">
    <location>
        <begin position="677"/>
        <end position="753"/>
    </location>
</feature>
<dbReference type="OrthoDB" id="10250478at2759"/>
<accession>F2U204</accession>
<dbReference type="GO" id="GO:0005829">
    <property type="term" value="C:cytosol"/>
    <property type="evidence" value="ECO:0007669"/>
    <property type="project" value="TreeGrafter"/>
</dbReference>
<dbReference type="Gene3D" id="3.40.50.620">
    <property type="entry name" value="HUPs"/>
    <property type="match status" value="1"/>
</dbReference>
<dbReference type="SUPFAM" id="SSF52374">
    <property type="entry name" value="Nucleotidylyl transferase"/>
    <property type="match status" value="1"/>
</dbReference>
<evidence type="ECO:0000259" key="13">
    <source>
        <dbReference type="Pfam" id="PF03950"/>
    </source>
</evidence>
<dbReference type="STRING" id="946362.F2U204"/>
<keyword evidence="5 10" id="KW-0067">ATP-binding</keyword>
<keyword evidence="4 10" id="KW-0547">Nucleotide-binding</keyword>
<feature type="compositionally biased region" description="Basic residues" evidence="11">
    <location>
        <begin position="196"/>
        <end position="210"/>
    </location>
</feature>
<dbReference type="Gene3D" id="1.10.8.1290">
    <property type="entry name" value="Glutaminyl-tRNA synthetase, non-specific RNA binding region part 1, domain 1"/>
    <property type="match status" value="1"/>
</dbReference>
<evidence type="ECO:0000256" key="11">
    <source>
        <dbReference type="SAM" id="MobiDB-lite"/>
    </source>
</evidence>
<protein>
    <recommendedName>
        <fullName evidence="2">glutamine--tRNA ligase</fullName>
        <ecNumber evidence="2">6.1.1.18</ecNumber>
    </recommendedName>
    <alternativeName>
        <fullName evidence="8">Glutaminyl-tRNA synthetase</fullName>
    </alternativeName>
</protein>
<evidence type="ECO:0000256" key="5">
    <source>
        <dbReference type="ARBA" id="ARBA00022840"/>
    </source>
</evidence>
<dbReference type="InterPro" id="IPR001412">
    <property type="entry name" value="aa-tRNA-synth_I_CS"/>
</dbReference>
<dbReference type="InterPro" id="IPR020056">
    <property type="entry name" value="Rbsml_bL25/Gln-tRNA_synth_N"/>
</dbReference>
<dbReference type="GO" id="GO:0006425">
    <property type="term" value="P:glutaminyl-tRNA aminoacylation"/>
    <property type="evidence" value="ECO:0007669"/>
    <property type="project" value="InterPro"/>
</dbReference>
<dbReference type="InterPro" id="IPR011035">
    <property type="entry name" value="Ribosomal_bL25/Gln-tRNA_synth"/>
</dbReference>
<evidence type="ECO:0000256" key="9">
    <source>
        <dbReference type="ARBA" id="ARBA00048270"/>
    </source>
</evidence>
<dbReference type="PANTHER" id="PTHR43097:SF4">
    <property type="entry name" value="GLUTAMINE--TRNA LIGASE"/>
    <property type="match status" value="1"/>
</dbReference>
<dbReference type="AlphaFoldDB" id="F2U204"/>
<dbReference type="InterPro" id="IPR007639">
    <property type="entry name" value="Gln-tRNA-synth_Ib_RNA-bd_N"/>
</dbReference>
<dbReference type="GeneID" id="16077453"/>
<feature type="domain" description="Glutamyl/glutaminyl-tRNA synthetase class Ib catalytic" evidence="12">
    <location>
        <begin position="264"/>
        <end position="564"/>
    </location>
</feature>
<gene>
    <name evidence="17" type="ORF">PTSG_02371</name>
</gene>
<dbReference type="Pfam" id="PF04558">
    <property type="entry name" value="tRNA_synt_1c_R1"/>
    <property type="match status" value="1"/>
</dbReference>
<dbReference type="InterPro" id="IPR000924">
    <property type="entry name" value="Glu/Gln-tRNA-synth"/>
</dbReference>
<dbReference type="InterPro" id="IPR007638">
    <property type="entry name" value="Gln-tRNA-synth_Ib_RNA-bd_2"/>
</dbReference>
<dbReference type="InParanoid" id="F2U204"/>
<dbReference type="EMBL" id="GL832959">
    <property type="protein sequence ID" value="EGD81656.1"/>
    <property type="molecule type" value="Genomic_DNA"/>
</dbReference>
<evidence type="ECO:0000259" key="15">
    <source>
        <dbReference type="Pfam" id="PF04558"/>
    </source>
</evidence>
<evidence type="ECO:0000313" key="18">
    <source>
        <dbReference type="Proteomes" id="UP000007799"/>
    </source>
</evidence>
<dbReference type="InterPro" id="IPR014729">
    <property type="entry name" value="Rossmann-like_a/b/a_fold"/>
</dbReference>